<gene>
    <name evidence="1" type="ORF">HY57_13270</name>
</gene>
<evidence type="ECO:0000313" key="2">
    <source>
        <dbReference type="Proteomes" id="UP000027987"/>
    </source>
</evidence>
<sequence length="241" mass="27434">MTRLMPLGMTRKSLSPHENFSQRILLALQALGVIEPELGQAEAEDWLLAKDWQRYGFDSVAWRIRWSPRDCRQRHDDARRLLSDIEPSEETLEALLAIWRDLALGEAIQYAGWSLDRFGYNPQWGMAAAVELSQALEWFSVGQVMYLVLQAARIVAKTHQQSGAGSQRLGEVFVSTVGSLNRRAVAEKWDVKDLARPSELPLSEISSIFAYEVTRLDEDYFSRCPNADALLNGLLRFRTLH</sequence>
<dbReference type="EMBL" id="CP008884">
    <property type="protein sequence ID" value="AIF48161.1"/>
    <property type="molecule type" value="Genomic_DNA"/>
</dbReference>
<dbReference type="KEGG" id="dja:HY57_13270"/>
<dbReference type="HOGENOM" id="CLU_1150438_0_0_6"/>
<protein>
    <submittedName>
        <fullName evidence="1">Uncharacterized protein</fullName>
    </submittedName>
</protein>
<organism evidence="1 2">
    <name type="scientific">Dyella japonica A8</name>
    <dbReference type="NCBI Taxonomy" id="1217721"/>
    <lineage>
        <taxon>Bacteria</taxon>
        <taxon>Pseudomonadati</taxon>
        <taxon>Pseudomonadota</taxon>
        <taxon>Gammaproteobacteria</taxon>
        <taxon>Lysobacterales</taxon>
        <taxon>Rhodanobacteraceae</taxon>
        <taxon>Dyella</taxon>
    </lineage>
</organism>
<evidence type="ECO:0000313" key="1">
    <source>
        <dbReference type="EMBL" id="AIF48161.1"/>
    </source>
</evidence>
<dbReference type="Proteomes" id="UP000027987">
    <property type="component" value="Chromosome"/>
</dbReference>
<accession>A0A075K1D0</accession>
<dbReference type="PATRIC" id="fig|1217721.7.peg.2734"/>
<keyword evidence="2" id="KW-1185">Reference proteome</keyword>
<dbReference type="AlphaFoldDB" id="A0A075K1D0"/>
<reference evidence="1 2" key="1">
    <citation type="submission" date="2014-07" db="EMBL/GenBank/DDBJ databases">
        <title>Complete Genome Sequence of Dyella japonica Strain A8 Isolated from Malaysian Tropical Soil.</title>
        <authorList>
            <person name="Hui R.K.H."/>
            <person name="Chen J.-W."/>
            <person name="Chan K.-G."/>
            <person name="Leung F.C.C."/>
        </authorList>
    </citation>
    <scope>NUCLEOTIDE SEQUENCE [LARGE SCALE GENOMIC DNA]</scope>
    <source>
        <strain evidence="1 2">A8</strain>
    </source>
</reference>
<name>A0A075K1D0_9GAMM</name>
<proteinExistence type="predicted"/>